<dbReference type="PANTHER" id="PTHR18929:SF240">
    <property type="entry name" value="PROTEIN DISULFIDE-ISOMERASE"/>
    <property type="match status" value="1"/>
</dbReference>
<dbReference type="GO" id="GO:0006457">
    <property type="term" value="P:protein folding"/>
    <property type="evidence" value="ECO:0007669"/>
    <property type="project" value="TreeGrafter"/>
</dbReference>
<dbReference type="SUPFAM" id="SSF52833">
    <property type="entry name" value="Thioredoxin-like"/>
    <property type="match status" value="2"/>
</dbReference>
<dbReference type="InterPro" id="IPR036249">
    <property type="entry name" value="Thioredoxin-like_sf"/>
</dbReference>
<dbReference type="AlphaFoldDB" id="A0A023AZK5"/>
<comment type="similarity">
    <text evidence="1">Belongs to the protein disulfide isomerase family.</text>
</comment>
<dbReference type="Gene3D" id="3.40.30.10">
    <property type="entry name" value="Glutaredoxin"/>
    <property type="match status" value="1"/>
</dbReference>
<dbReference type="GO" id="GO:0003756">
    <property type="term" value="F:protein disulfide isomerase activity"/>
    <property type="evidence" value="ECO:0007669"/>
    <property type="project" value="TreeGrafter"/>
</dbReference>
<dbReference type="GO" id="GO:0005783">
    <property type="term" value="C:endoplasmic reticulum"/>
    <property type="evidence" value="ECO:0007669"/>
    <property type="project" value="TreeGrafter"/>
</dbReference>
<proteinExistence type="inferred from homology"/>
<keyword evidence="5" id="KW-1185">Reference proteome</keyword>
<feature type="signal peptide" evidence="3">
    <location>
        <begin position="1"/>
        <end position="17"/>
    </location>
</feature>
<comment type="caution">
    <text evidence="4">The sequence shown here is derived from an EMBL/GenBank/DDBJ whole genome shotgun (WGS) entry which is preliminary data.</text>
</comment>
<feature type="compositionally biased region" description="Basic and acidic residues" evidence="2">
    <location>
        <begin position="509"/>
        <end position="530"/>
    </location>
</feature>
<dbReference type="Proteomes" id="UP000019763">
    <property type="component" value="Unassembled WGS sequence"/>
</dbReference>
<feature type="region of interest" description="Disordered" evidence="2">
    <location>
        <begin position="508"/>
        <end position="530"/>
    </location>
</feature>
<gene>
    <name evidence="4" type="ORF">GNI_149820</name>
</gene>
<evidence type="ECO:0000313" key="4">
    <source>
        <dbReference type="EMBL" id="EZG44251.1"/>
    </source>
</evidence>
<evidence type="ECO:0008006" key="6">
    <source>
        <dbReference type="Google" id="ProtNLM"/>
    </source>
</evidence>
<dbReference type="VEuPathDB" id="CryptoDB:GNI_149820"/>
<dbReference type="RefSeq" id="XP_011132744.1">
    <property type="nucleotide sequence ID" value="XM_011134442.1"/>
</dbReference>
<dbReference type="GeneID" id="22915237"/>
<evidence type="ECO:0000256" key="2">
    <source>
        <dbReference type="SAM" id="MobiDB-lite"/>
    </source>
</evidence>
<protein>
    <recommendedName>
        <fullName evidence="6">Thioredoxin domain-containing protein</fullName>
    </recommendedName>
</protein>
<evidence type="ECO:0000256" key="3">
    <source>
        <dbReference type="SAM" id="SignalP"/>
    </source>
</evidence>
<evidence type="ECO:0000256" key="1">
    <source>
        <dbReference type="ARBA" id="ARBA00006347"/>
    </source>
</evidence>
<organism evidence="4 5">
    <name type="scientific">Gregarina niphandrodes</name>
    <name type="common">Septate eugregarine</name>
    <dbReference type="NCBI Taxonomy" id="110365"/>
    <lineage>
        <taxon>Eukaryota</taxon>
        <taxon>Sar</taxon>
        <taxon>Alveolata</taxon>
        <taxon>Apicomplexa</taxon>
        <taxon>Conoidasida</taxon>
        <taxon>Gregarinasina</taxon>
        <taxon>Eugregarinorida</taxon>
        <taxon>Gregarinidae</taxon>
        <taxon>Gregarina</taxon>
    </lineage>
</organism>
<feature type="chain" id="PRO_5001511381" description="Thioredoxin domain-containing protein" evidence="3">
    <location>
        <begin position="18"/>
        <end position="530"/>
    </location>
</feature>
<name>A0A023AZK5_GRENI</name>
<sequence>MRFSSGLLLFCADQVVGLSYVSNRKLESLVVNDANLVLIKTQDCNELCDMYEKSLDLIREGFESGEGVGKGIEDLKKVKFFKTEISANEKEPFQKKFGLARLPTTLLIRGPWIYDYSGDLVKEKVVDFVHKYMADIMVKFEKEKEAREFLNKELEPSDVHILIETDEAGRQNFEMIAGAEREFAKYGYLDSGAKYGEGKGSLTVMKWGMKSPLVIGGLDFTDHNKVFKTILEHQIPSITALDIPKMRYFFMQAKGFAWVIATEEEFNEALASEMKGLDSSRGLHFILVDPTKDQQFLAFINEVLKIKDREMHIIVTDVDGPGRYTFNGPWKRKDIEKFLTGALEGRLEREIQAEPVPTDDQDRLTMLTRTGDRRPLPLPKISSSELASNVARQHDSEWVVVVPSMLCQEHVCESVLQTLKQYSEEYNLTNLSQTQCIKIVMIDGHHNEFYPEWNFPIANSPPAWFIPKRTAGTTVQNFNKSELKLEQLDTLEHFKEFLNQNSNCTALPHADKPKVDKLDADYSKPKAEEL</sequence>
<reference evidence="4" key="1">
    <citation type="submission" date="2013-12" db="EMBL/GenBank/DDBJ databases">
        <authorList>
            <person name="Omoto C.K."/>
            <person name="Sibley D."/>
            <person name="Venepally P."/>
            <person name="Hadjithomas M."/>
            <person name="Karamycheva S."/>
            <person name="Brunk B."/>
            <person name="Roos D."/>
            <person name="Caler E."/>
            <person name="Lorenzi H."/>
        </authorList>
    </citation>
    <scope>NUCLEOTIDE SEQUENCE</scope>
</reference>
<evidence type="ECO:0000313" key="5">
    <source>
        <dbReference type="Proteomes" id="UP000019763"/>
    </source>
</evidence>
<accession>A0A023AZK5</accession>
<dbReference type="EMBL" id="AFNH02001114">
    <property type="protein sequence ID" value="EZG44251.1"/>
    <property type="molecule type" value="Genomic_DNA"/>
</dbReference>
<keyword evidence="3" id="KW-0732">Signal</keyword>
<dbReference type="GO" id="GO:0034976">
    <property type="term" value="P:response to endoplasmic reticulum stress"/>
    <property type="evidence" value="ECO:0007669"/>
    <property type="project" value="TreeGrafter"/>
</dbReference>
<dbReference type="PANTHER" id="PTHR18929">
    <property type="entry name" value="PROTEIN DISULFIDE ISOMERASE"/>
    <property type="match status" value="1"/>
</dbReference>